<dbReference type="AlphaFoldDB" id="A0A0W0SCN5"/>
<comment type="caution">
    <text evidence="2">The sequence shown here is derived from an EMBL/GenBank/DDBJ whole genome shotgun (WGS) entry which is preliminary data.</text>
</comment>
<organism evidence="2 3">
    <name type="scientific">Legionella cherrii</name>
    <dbReference type="NCBI Taxonomy" id="28084"/>
    <lineage>
        <taxon>Bacteria</taxon>
        <taxon>Pseudomonadati</taxon>
        <taxon>Pseudomonadota</taxon>
        <taxon>Gammaproteobacteria</taxon>
        <taxon>Legionellales</taxon>
        <taxon>Legionellaceae</taxon>
        <taxon>Legionella</taxon>
    </lineage>
</organism>
<dbReference type="EMBL" id="LNXW01000013">
    <property type="protein sequence ID" value="KTC81138.1"/>
    <property type="molecule type" value="Genomic_DNA"/>
</dbReference>
<reference evidence="2 3" key="1">
    <citation type="submission" date="2015-11" db="EMBL/GenBank/DDBJ databases">
        <title>Genomic analysis of 38 Legionella species identifies large and diverse effector repertoires.</title>
        <authorList>
            <person name="Burstein D."/>
            <person name="Amaro F."/>
            <person name="Zusman T."/>
            <person name="Lifshitz Z."/>
            <person name="Cohen O."/>
            <person name="Gilbert J.A."/>
            <person name="Pupko T."/>
            <person name="Shuman H.A."/>
            <person name="Segal G."/>
        </authorList>
    </citation>
    <scope>NUCLEOTIDE SEQUENCE [LARGE SCALE GENOMIC DNA]</scope>
    <source>
        <strain evidence="2 3">ORW</strain>
    </source>
</reference>
<sequence>MCGYNNVVSRYGVVVFSQFEKETNRLPPRKLFIRTDNLTSICPKHFEKYSVSPATHLNLLPNHQGGYIDSGYLSTFEYDKGMGLATVLAYGGKYIHFIFLHSEIAEIIHLTGGTNGLNHDGDQTDIKVKEGTVWDVPYFQHEVPQIFYTDRVEVELGPSNFRTNTEVLLGGNWRDYAEIISIQPKLAEIILRKNVKTEDELYHLLLEFASPYTLKVGLQQQWNSALEKASLLNWWNQLSLAKKDELIALYELLHQEHKYPKPNDFVFMKELHQLHSVNNQLKQKYPEITNYFDLIGLAVDKFHMLCQIDPMNDSSRQRFIQIGLKDIFANKCELPLKPNAFHQLCISLETYIGYLIIEADFRQLIREINFLKLSSEELEEHFPKLAGIVVVLDSNCKKPMGNVSEFIDNYIKNMAEIKEYLPEIKDQLKAFNYRKHYSNNLNVYHFCHHIQQSHFPTAVLAEWLLDLYENLKDIFKANDDYKKIIRNGLLLDSLFDNLKNLHDSIVQVHNQVEISKSLKQRIMSEMQSNIEHSLVCSSKSQELDRYADAQFMLTTIKDSSNQVAVLATEQSKVTFFPRSAQVFFEPSYVRKESELYQNDSQHLEDQPPPRRQKLNG</sequence>
<evidence type="ECO:0000313" key="3">
    <source>
        <dbReference type="Proteomes" id="UP000054921"/>
    </source>
</evidence>
<gene>
    <name evidence="2" type="ORF">Lche_3158</name>
</gene>
<dbReference type="PATRIC" id="fig|28084.5.peg.3428"/>
<feature type="region of interest" description="Disordered" evidence="1">
    <location>
        <begin position="595"/>
        <end position="616"/>
    </location>
</feature>
<protein>
    <submittedName>
        <fullName evidence="2">Uncharacterized protein</fullName>
    </submittedName>
</protein>
<proteinExistence type="predicted"/>
<evidence type="ECO:0000313" key="2">
    <source>
        <dbReference type="EMBL" id="KTC81138.1"/>
    </source>
</evidence>
<dbReference type="Proteomes" id="UP000054921">
    <property type="component" value="Unassembled WGS sequence"/>
</dbReference>
<name>A0A0W0SCN5_9GAMM</name>
<accession>A0A0W0SCN5</accession>
<evidence type="ECO:0000256" key="1">
    <source>
        <dbReference type="SAM" id="MobiDB-lite"/>
    </source>
</evidence>